<keyword evidence="2" id="KW-1133">Transmembrane helix</keyword>
<dbReference type="PANTHER" id="PTHR38588:SF1">
    <property type="entry name" value="BLL0334 PROTEIN"/>
    <property type="match status" value="1"/>
</dbReference>
<dbReference type="SUPFAM" id="SSF55961">
    <property type="entry name" value="Bet v1-like"/>
    <property type="match status" value="1"/>
</dbReference>
<dbReference type="InterPro" id="IPR010419">
    <property type="entry name" value="CO_DH_gsu"/>
</dbReference>
<evidence type="ECO:0008006" key="5">
    <source>
        <dbReference type="Google" id="ProtNLM"/>
    </source>
</evidence>
<evidence type="ECO:0000256" key="2">
    <source>
        <dbReference type="SAM" id="Phobius"/>
    </source>
</evidence>
<keyword evidence="2" id="KW-0812">Transmembrane</keyword>
<dbReference type="InterPro" id="IPR023393">
    <property type="entry name" value="START-like_dom_sf"/>
</dbReference>
<dbReference type="HOGENOM" id="CLU_046420_2_0_11"/>
<gene>
    <name evidence="3" type="ORF">BN381_110076</name>
</gene>
<proteinExistence type="predicted"/>
<protein>
    <recommendedName>
        <fullName evidence="5">Carbon monoxide dehydrogenase subunit G</fullName>
    </recommendedName>
</protein>
<evidence type="ECO:0000313" key="3">
    <source>
        <dbReference type="EMBL" id="CCM62410.1"/>
    </source>
</evidence>
<feature type="region of interest" description="Disordered" evidence="1">
    <location>
        <begin position="144"/>
        <end position="164"/>
    </location>
</feature>
<name>R4YWP5_9ACTN</name>
<dbReference type="eggNOG" id="COG3427">
    <property type="taxonomic scope" value="Bacteria"/>
</dbReference>
<keyword evidence="2" id="KW-0472">Membrane</keyword>
<dbReference type="EMBL" id="CANL01000003">
    <property type="protein sequence ID" value="CCM62410.1"/>
    <property type="molecule type" value="Genomic_DNA"/>
</dbReference>
<sequence length="213" mass="22378">MELTHTFEVKMPIEDAWAKLTSLKLTAPATPGTRLELQNDGLHRGTLTVEVGPVSVTYQGSASITDRDDDAKIAVIVANGHDTSAQDEATAVITAQCTAANPATTKVELVTELTLTGLMDRFASGVLADASTKLIEQLVENLESDDDNGAATATPAAATTDPLEVHPMSPLESDAADLLDASATPVAKRLVPALGLLAATLLIIRILRRRSSR</sequence>
<dbReference type="Proteomes" id="UP000018291">
    <property type="component" value="Unassembled WGS sequence"/>
</dbReference>
<dbReference type="PANTHER" id="PTHR38588">
    <property type="entry name" value="BLL0334 PROTEIN"/>
    <property type="match status" value="1"/>
</dbReference>
<dbReference type="Gene3D" id="3.30.530.20">
    <property type="match status" value="1"/>
</dbReference>
<dbReference type="OrthoDB" id="9808623at2"/>
<feature type="transmembrane region" description="Helical" evidence="2">
    <location>
        <begin position="190"/>
        <end position="207"/>
    </location>
</feature>
<accession>R4YWP5</accession>
<keyword evidence="4" id="KW-1185">Reference proteome</keyword>
<dbReference type="AlphaFoldDB" id="R4YWP5"/>
<evidence type="ECO:0000313" key="4">
    <source>
        <dbReference type="Proteomes" id="UP000018291"/>
    </source>
</evidence>
<dbReference type="RefSeq" id="WP_012223797.1">
    <property type="nucleotide sequence ID" value="NZ_HG422565.1"/>
</dbReference>
<comment type="caution">
    <text evidence="3">The sequence shown here is derived from an EMBL/GenBank/DDBJ whole genome shotgun (WGS) entry which is preliminary data.</text>
</comment>
<evidence type="ECO:0000256" key="1">
    <source>
        <dbReference type="SAM" id="MobiDB-lite"/>
    </source>
</evidence>
<dbReference type="Pfam" id="PF06240">
    <property type="entry name" value="COXG"/>
    <property type="match status" value="1"/>
</dbReference>
<feature type="compositionally biased region" description="Low complexity" evidence="1">
    <location>
        <begin position="150"/>
        <end position="160"/>
    </location>
</feature>
<organism evidence="3 4">
    <name type="scientific">Candidatus Neomicrothrix parvicella RN1</name>
    <dbReference type="NCBI Taxonomy" id="1229780"/>
    <lineage>
        <taxon>Bacteria</taxon>
        <taxon>Bacillati</taxon>
        <taxon>Actinomycetota</taxon>
        <taxon>Acidimicrobiia</taxon>
        <taxon>Acidimicrobiales</taxon>
        <taxon>Microthrixaceae</taxon>
        <taxon>Candidatus Neomicrothrix</taxon>
    </lineage>
</organism>
<dbReference type="STRING" id="1229780.BN381_110076"/>
<reference evidence="3 4" key="1">
    <citation type="journal article" date="2013" name="ISME J.">
        <title>Metabolic model for the filamentous 'Candidatus Microthrix parvicella' based on genomic and metagenomic analyses.</title>
        <authorList>
            <person name="Jon McIlroy S."/>
            <person name="Kristiansen R."/>
            <person name="Albertsen M."/>
            <person name="Michael Karst S."/>
            <person name="Rossetti S."/>
            <person name="Lund Nielsen J."/>
            <person name="Tandoi V."/>
            <person name="James Seviour R."/>
            <person name="Nielsen P.H."/>
        </authorList>
    </citation>
    <scope>NUCLEOTIDE SEQUENCE [LARGE SCALE GENOMIC DNA]</scope>
    <source>
        <strain evidence="3 4">RN1</strain>
    </source>
</reference>